<keyword evidence="2" id="KW-0004">4Fe-4S</keyword>
<protein>
    <submittedName>
        <fullName evidence="9">FeS-binding protein</fullName>
    </submittedName>
</protein>
<dbReference type="InterPro" id="IPR017896">
    <property type="entry name" value="4Fe4S_Fe-S-bd"/>
</dbReference>
<evidence type="ECO:0000256" key="3">
    <source>
        <dbReference type="ARBA" id="ARBA00022723"/>
    </source>
</evidence>
<reference evidence="9 10" key="1">
    <citation type="submission" date="2018-01" db="EMBL/GenBank/DDBJ databases">
        <title>Complete genome sequence of Flavivirga eckloniae ECD14 isolated from seaweed Ecklonia cava.</title>
        <authorList>
            <person name="Lee J.H."/>
            <person name="Baik K.S."/>
            <person name="Seong C.N."/>
        </authorList>
    </citation>
    <scope>NUCLEOTIDE SEQUENCE [LARGE SCALE GENOMIC DNA]</scope>
    <source>
        <strain evidence="9 10">ECD14</strain>
    </source>
</reference>
<keyword evidence="6" id="KW-0411">Iron-sulfur</keyword>
<feature type="transmembrane region" description="Helical" evidence="7">
    <location>
        <begin position="235"/>
        <end position="256"/>
    </location>
</feature>
<accession>A0A2K9PT26</accession>
<keyword evidence="7" id="KW-1133">Transmembrane helix</keyword>
<dbReference type="PROSITE" id="PS00198">
    <property type="entry name" value="4FE4S_FER_1"/>
    <property type="match status" value="1"/>
</dbReference>
<keyword evidence="4" id="KW-0249">Electron transport</keyword>
<dbReference type="Pfam" id="PF12801">
    <property type="entry name" value="Fer4_5"/>
    <property type="match status" value="2"/>
</dbReference>
<dbReference type="EMBL" id="CP025791">
    <property type="protein sequence ID" value="AUP80220.1"/>
    <property type="molecule type" value="Genomic_DNA"/>
</dbReference>
<feature type="transmembrane region" description="Helical" evidence="7">
    <location>
        <begin position="50"/>
        <end position="67"/>
    </location>
</feature>
<evidence type="ECO:0000256" key="2">
    <source>
        <dbReference type="ARBA" id="ARBA00022485"/>
    </source>
</evidence>
<dbReference type="Gene3D" id="3.30.70.20">
    <property type="match status" value="1"/>
</dbReference>
<keyword evidence="7" id="KW-0472">Membrane</keyword>
<feature type="domain" description="4Fe-4S ferredoxin-type" evidence="8">
    <location>
        <begin position="443"/>
        <end position="471"/>
    </location>
</feature>
<keyword evidence="7" id="KW-0812">Transmembrane</keyword>
<feature type="transmembrane region" description="Helical" evidence="7">
    <location>
        <begin position="399"/>
        <end position="417"/>
    </location>
</feature>
<feature type="transmembrane region" description="Helical" evidence="7">
    <location>
        <begin position="180"/>
        <end position="201"/>
    </location>
</feature>
<dbReference type="GO" id="GO:0046872">
    <property type="term" value="F:metal ion binding"/>
    <property type="evidence" value="ECO:0007669"/>
    <property type="project" value="UniProtKB-KW"/>
</dbReference>
<name>A0A2K9PT26_9FLAO</name>
<dbReference type="InterPro" id="IPR051684">
    <property type="entry name" value="Electron_Trans/Redox"/>
</dbReference>
<gene>
    <name evidence="9" type="ORF">C1H87_16495</name>
</gene>
<evidence type="ECO:0000256" key="4">
    <source>
        <dbReference type="ARBA" id="ARBA00022982"/>
    </source>
</evidence>
<keyword evidence="3" id="KW-0479">Metal-binding</keyword>
<dbReference type="Proteomes" id="UP000235826">
    <property type="component" value="Chromosome"/>
</dbReference>
<feature type="transmembrane region" description="Helical" evidence="7">
    <location>
        <begin position="25"/>
        <end position="44"/>
    </location>
</feature>
<dbReference type="GO" id="GO:0051539">
    <property type="term" value="F:4 iron, 4 sulfur cluster binding"/>
    <property type="evidence" value="ECO:0007669"/>
    <property type="project" value="UniProtKB-KW"/>
</dbReference>
<feature type="transmembrane region" description="Helical" evidence="7">
    <location>
        <begin position="148"/>
        <end position="168"/>
    </location>
</feature>
<dbReference type="KEGG" id="fek:C1H87_16495"/>
<dbReference type="PANTHER" id="PTHR30176:SF3">
    <property type="entry name" value="FERREDOXIN-TYPE PROTEIN NAPH"/>
    <property type="match status" value="1"/>
</dbReference>
<feature type="transmembrane region" description="Helical" evidence="7">
    <location>
        <begin position="94"/>
        <end position="113"/>
    </location>
</feature>
<dbReference type="PANTHER" id="PTHR30176">
    <property type="entry name" value="FERREDOXIN-TYPE PROTEIN NAPH"/>
    <property type="match status" value="1"/>
</dbReference>
<dbReference type="AlphaFoldDB" id="A0A2K9PT26"/>
<proteinExistence type="predicted"/>
<evidence type="ECO:0000313" key="10">
    <source>
        <dbReference type="Proteomes" id="UP000235826"/>
    </source>
</evidence>
<dbReference type="Pfam" id="PF13187">
    <property type="entry name" value="Fer4_9"/>
    <property type="match status" value="1"/>
</dbReference>
<dbReference type="SUPFAM" id="SSF54862">
    <property type="entry name" value="4Fe-4S ferredoxins"/>
    <property type="match status" value="1"/>
</dbReference>
<keyword evidence="10" id="KW-1185">Reference proteome</keyword>
<dbReference type="PROSITE" id="PS51379">
    <property type="entry name" value="4FE4S_FER_2"/>
    <property type="match status" value="2"/>
</dbReference>
<feature type="transmembrane region" description="Helical" evidence="7">
    <location>
        <begin position="297"/>
        <end position="318"/>
    </location>
</feature>
<sequence>MSNKLNHSMSLAKPDAVDISNKQKVALAIGVLGLFILALALLNTNFPNKALFLTLSLGLISVGIIVYSRDAYLTKLEGIKNDGTWFKSISSRGIWGWILGVILTSFYIVLYFYPQYLGLGKDGAPNTGLISLFDPLSNLLSGRNASQWFVYGTLYTVAILAFGYKFMLKYRHNRYQQLRTGSVMFFQLGFAFLIPEFMYVLNSDLPYYDLKSIWPLNYYIFDEWSVKAFLSNGNIGLGFLIFGIISIFLITPILTYKYGKRWYCSWVCGCGGLAETAGDPFRHLSSKKMSAWKLERWLIHTVLVFSVVMTVAMVYTYLGYDHNNFWLTKGLFISLVIGFLTLVFAAVMYFKRNELGKDARYGAIGYFAVIALLVIMHFTGTTDHVFFIQGSDLRSAYGIYIGSIFSGVIGTGFYPILGSRAWCRFGCPMASILGFQQRLFSKFRITTNGGQCISCGNCSNSCEMGIDVRAYAQKGENIVRSSCVGCGICSAVCPRGVLKLENDTMKGRINPTEILLGNDVDLMDLVNNK</sequence>
<evidence type="ECO:0000259" key="8">
    <source>
        <dbReference type="PROSITE" id="PS51379"/>
    </source>
</evidence>
<evidence type="ECO:0000256" key="7">
    <source>
        <dbReference type="SAM" id="Phobius"/>
    </source>
</evidence>
<evidence type="ECO:0000256" key="5">
    <source>
        <dbReference type="ARBA" id="ARBA00023004"/>
    </source>
</evidence>
<keyword evidence="1" id="KW-0813">Transport</keyword>
<feature type="transmembrane region" description="Helical" evidence="7">
    <location>
        <begin position="330"/>
        <end position="349"/>
    </location>
</feature>
<feature type="domain" description="4Fe-4S ferredoxin-type" evidence="8">
    <location>
        <begin position="474"/>
        <end position="503"/>
    </location>
</feature>
<organism evidence="9 10">
    <name type="scientific">Flavivirga eckloniae</name>
    <dbReference type="NCBI Taxonomy" id="1803846"/>
    <lineage>
        <taxon>Bacteria</taxon>
        <taxon>Pseudomonadati</taxon>
        <taxon>Bacteroidota</taxon>
        <taxon>Flavobacteriia</taxon>
        <taxon>Flavobacteriales</taxon>
        <taxon>Flavobacteriaceae</taxon>
        <taxon>Flavivirga</taxon>
    </lineage>
</organism>
<dbReference type="GO" id="GO:0005886">
    <property type="term" value="C:plasma membrane"/>
    <property type="evidence" value="ECO:0007669"/>
    <property type="project" value="TreeGrafter"/>
</dbReference>
<evidence type="ECO:0000313" key="9">
    <source>
        <dbReference type="EMBL" id="AUP80220.1"/>
    </source>
</evidence>
<dbReference type="RefSeq" id="WP_102756872.1">
    <property type="nucleotide sequence ID" value="NZ_CP025791.1"/>
</dbReference>
<dbReference type="OrthoDB" id="9806398at2"/>
<keyword evidence="5" id="KW-0408">Iron</keyword>
<feature type="transmembrane region" description="Helical" evidence="7">
    <location>
        <begin position="361"/>
        <end position="379"/>
    </location>
</feature>
<dbReference type="InterPro" id="IPR017900">
    <property type="entry name" value="4Fe4S_Fe_S_CS"/>
</dbReference>
<evidence type="ECO:0000256" key="6">
    <source>
        <dbReference type="ARBA" id="ARBA00023014"/>
    </source>
</evidence>
<evidence type="ECO:0000256" key="1">
    <source>
        <dbReference type="ARBA" id="ARBA00022448"/>
    </source>
</evidence>